<gene>
    <name evidence="1" type="ORF">SAMN04488241_107230</name>
</gene>
<dbReference type="RefSeq" id="WP_093333623.1">
    <property type="nucleotide sequence ID" value="NZ_FOXP01000007.1"/>
</dbReference>
<dbReference type="InterPro" id="IPR012347">
    <property type="entry name" value="Ferritin-like"/>
</dbReference>
<dbReference type="PANTHER" id="PTHR30565">
    <property type="entry name" value="PROTEIN YCIF"/>
    <property type="match status" value="1"/>
</dbReference>
<evidence type="ECO:0000313" key="1">
    <source>
        <dbReference type="EMBL" id="SFP80813.1"/>
    </source>
</evidence>
<dbReference type="STRING" id="634430.SAMN04488241_107230"/>
<sequence>MSNLKDIAATALDTLGAHQTGAALAISGDPAKAATVRTLLERVLSHVYAAHHQGAQQAAENRELATSDELRETLRMGVEANHSQAARLEDVFKAFGLSAVAVPDQAMAGIKADNQAANEEFAADTLALDLTLIESGQVAAHFYIAQYGAMLSYAQLLRNADAAALLERTIEETRLVAANFTRLAHKLIVSA</sequence>
<protein>
    <submittedName>
        <fullName evidence="1">Ferritin-like metal-binding protein YciE</fullName>
    </submittedName>
</protein>
<dbReference type="AlphaFoldDB" id="A0A1I5TCP4"/>
<dbReference type="Pfam" id="PF05974">
    <property type="entry name" value="DUF892"/>
    <property type="match status" value="1"/>
</dbReference>
<organism evidence="1 2">
    <name type="scientific">Sphingomonas rubra</name>
    <dbReference type="NCBI Taxonomy" id="634430"/>
    <lineage>
        <taxon>Bacteria</taxon>
        <taxon>Pseudomonadati</taxon>
        <taxon>Pseudomonadota</taxon>
        <taxon>Alphaproteobacteria</taxon>
        <taxon>Sphingomonadales</taxon>
        <taxon>Sphingomonadaceae</taxon>
        <taxon>Sphingomonas</taxon>
    </lineage>
</organism>
<dbReference type="PANTHER" id="PTHR30565:SF9">
    <property type="entry name" value="PROTEIN YCIF"/>
    <property type="match status" value="1"/>
</dbReference>
<evidence type="ECO:0000313" key="2">
    <source>
        <dbReference type="Proteomes" id="UP000199586"/>
    </source>
</evidence>
<dbReference type="EMBL" id="FOXP01000007">
    <property type="protein sequence ID" value="SFP80813.1"/>
    <property type="molecule type" value="Genomic_DNA"/>
</dbReference>
<reference evidence="1 2" key="1">
    <citation type="submission" date="2016-10" db="EMBL/GenBank/DDBJ databases">
        <authorList>
            <person name="de Groot N.N."/>
        </authorList>
    </citation>
    <scope>NUCLEOTIDE SEQUENCE [LARGE SCALE GENOMIC DNA]</scope>
    <source>
        <strain evidence="1 2">CGMCC 1.9113</strain>
    </source>
</reference>
<name>A0A1I5TCP4_9SPHN</name>
<dbReference type="InterPro" id="IPR009078">
    <property type="entry name" value="Ferritin-like_SF"/>
</dbReference>
<keyword evidence="2" id="KW-1185">Reference proteome</keyword>
<proteinExistence type="predicted"/>
<dbReference type="Gene3D" id="1.20.1260.10">
    <property type="match status" value="1"/>
</dbReference>
<dbReference type="InterPro" id="IPR010287">
    <property type="entry name" value="DUF892_YciF-like"/>
</dbReference>
<dbReference type="OrthoDB" id="9795056at2"/>
<dbReference type="SUPFAM" id="SSF47240">
    <property type="entry name" value="Ferritin-like"/>
    <property type="match status" value="1"/>
</dbReference>
<dbReference type="InterPro" id="IPR047114">
    <property type="entry name" value="YciF"/>
</dbReference>
<accession>A0A1I5TCP4</accession>
<dbReference type="Proteomes" id="UP000199586">
    <property type="component" value="Unassembled WGS sequence"/>
</dbReference>